<comment type="function">
    <text evidence="1">Mitochondrial DNA endonuclease involved in intron homing.</text>
</comment>
<name>A0A8A5R7W5_9APHY</name>
<dbReference type="Gene3D" id="3.10.28.10">
    <property type="entry name" value="Homing endonucleases"/>
    <property type="match status" value="2"/>
</dbReference>
<reference evidence="4" key="1">
    <citation type="submission" date="2019-08" db="EMBL/GenBank/DDBJ databases">
        <title>The mitochondrial genome sequence of Ganoderma sp. strain Zizhi S2, merged Ganoderma duropora and G. sinense into a new complex species.</title>
        <authorList>
            <person name="Chen T.-Q."/>
            <person name="Xu X.-L."/>
        </authorList>
    </citation>
    <scope>NUCLEOTIDE SEQUENCE</scope>
    <source>
        <strain evidence="4">Zizhi S2</strain>
    </source>
</reference>
<dbReference type="AlphaFoldDB" id="A0A8A5R7W5"/>
<sequence length="442" mass="50762">MLRNSASSPAQCSGKTQKWVKPSNSGDTLKLMIPSYLRKIISGQNNYLGMVTSHKMTETEMGYRGSKSEFIIQNPQPKYINSVKEQRVDGGYCKKPMQLRCTLMGFERNYQIKNPSKQLRKQYYSTLSKTSVNNELNPWFITGFADAEGCFSFAIKPDARSKLKWRVSPLFVIKLHIKDFAILELIKNTLMVGKIRKNGVNSVQYVVESIKELQVIIDHFNKYPLVTAKVSDYLIFKQCFEIIKQREHLTEKGLLNLIGLKSSLNWGLSDSLKEAFPNVALVNRPEYKFNFIPDPFWVAGFTSGDGSFHLNIKNSLTNISYRVSLRFSINLNIRDAEVLEGLLNYFNTLNLPSTEVKIKLNQESKYVYKSNNTVSLAITKISELNELIIPFFEIYSVQGLKSLDFSDFKKVARMIVAKEHLTVEGLNRILEIKLNMNKHREW</sequence>
<keyword evidence="4" id="KW-0496">Mitochondrion</keyword>
<evidence type="ECO:0000256" key="2">
    <source>
        <dbReference type="SAM" id="MobiDB-lite"/>
    </source>
</evidence>
<accession>A0A8A5R7W5</accession>
<dbReference type="InterPro" id="IPR051289">
    <property type="entry name" value="LAGLIDADG_Endonuclease"/>
</dbReference>
<dbReference type="PANTHER" id="PTHR36181">
    <property type="entry name" value="INTRON-ENCODED ENDONUCLEASE AI3-RELATED"/>
    <property type="match status" value="1"/>
</dbReference>
<dbReference type="GO" id="GO:0005739">
    <property type="term" value="C:mitochondrion"/>
    <property type="evidence" value="ECO:0007669"/>
    <property type="project" value="UniProtKB-ARBA"/>
</dbReference>
<dbReference type="SUPFAM" id="SSF55608">
    <property type="entry name" value="Homing endonucleases"/>
    <property type="match status" value="2"/>
</dbReference>
<organism evidence="4">
    <name type="scientific">Ganoderma sp. TQC-2021a</name>
    <dbReference type="NCBI Taxonomy" id="2816325"/>
    <lineage>
        <taxon>Eukaryota</taxon>
        <taxon>Fungi</taxon>
        <taxon>Dikarya</taxon>
        <taxon>Basidiomycota</taxon>
        <taxon>Agaricomycotina</taxon>
        <taxon>Agaricomycetes</taxon>
        <taxon>Polyporales</taxon>
        <taxon>Polyporaceae</taxon>
        <taxon>Ganoderma</taxon>
    </lineage>
</organism>
<dbReference type="PANTHER" id="PTHR36181:SF4">
    <property type="entry name" value="LAGLIDADG ENDONUCLEASE"/>
    <property type="match status" value="1"/>
</dbReference>
<dbReference type="GO" id="GO:0004519">
    <property type="term" value="F:endonuclease activity"/>
    <property type="evidence" value="ECO:0007669"/>
    <property type="project" value="InterPro"/>
</dbReference>
<feature type="region of interest" description="Disordered" evidence="2">
    <location>
        <begin position="1"/>
        <end position="21"/>
    </location>
</feature>
<evidence type="ECO:0000259" key="3">
    <source>
        <dbReference type="Pfam" id="PF00961"/>
    </source>
</evidence>
<evidence type="ECO:0000313" key="4">
    <source>
        <dbReference type="EMBL" id="QTG38696.1"/>
    </source>
</evidence>
<gene>
    <name evidence="4" type="primary">orf442</name>
</gene>
<protein>
    <recommendedName>
        <fullName evidence="3">Homing endonuclease LAGLIDADG domain-containing protein</fullName>
    </recommendedName>
</protein>
<feature type="domain" description="Homing endonuclease LAGLIDADG" evidence="3">
    <location>
        <begin position="141"/>
        <end position="239"/>
    </location>
</feature>
<evidence type="ECO:0000256" key="1">
    <source>
        <dbReference type="ARBA" id="ARBA00002670"/>
    </source>
</evidence>
<proteinExistence type="predicted"/>
<dbReference type="Pfam" id="PF00961">
    <property type="entry name" value="LAGLIDADG_1"/>
    <property type="match status" value="2"/>
</dbReference>
<dbReference type="InterPro" id="IPR004860">
    <property type="entry name" value="LAGLIDADG_dom"/>
</dbReference>
<feature type="domain" description="Homing endonuclease LAGLIDADG" evidence="3">
    <location>
        <begin position="299"/>
        <end position="411"/>
    </location>
</feature>
<dbReference type="EMBL" id="MN356101">
    <property type="protein sequence ID" value="QTG38696.1"/>
    <property type="molecule type" value="Genomic_DNA"/>
</dbReference>
<geneLocation type="mitochondrion" evidence="4"/>
<dbReference type="InterPro" id="IPR027434">
    <property type="entry name" value="Homing_endonucl"/>
</dbReference>